<feature type="transmembrane region" description="Helical" evidence="10">
    <location>
        <begin position="140"/>
        <end position="158"/>
    </location>
</feature>
<evidence type="ECO:0000256" key="9">
    <source>
        <dbReference type="ARBA" id="ARBA00023136"/>
    </source>
</evidence>
<dbReference type="NCBIfam" id="TIGR01494">
    <property type="entry name" value="ATPase_P-type"/>
    <property type="match status" value="2"/>
</dbReference>
<dbReference type="Gene3D" id="3.40.1110.10">
    <property type="entry name" value="Calcium-transporting ATPase, cytoplasmic domain N"/>
    <property type="match status" value="1"/>
</dbReference>
<dbReference type="Proteomes" id="UP000664277">
    <property type="component" value="Unassembled WGS sequence"/>
</dbReference>
<evidence type="ECO:0000313" key="13">
    <source>
        <dbReference type="EMBL" id="MBN8662359.1"/>
    </source>
</evidence>
<evidence type="ECO:0000256" key="7">
    <source>
        <dbReference type="ARBA" id="ARBA00022967"/>
    </source>
</evidence>
<gene>
    <name evidence="13" type="ORF">J0M35_18460</name>
</gene>
<dbReference type="InterPro" id="IPR023214">
    <property type="entry name" value="HAD_sf"/>
</dbReference>
<accession>A0A8J7P9R9</accession>
<keyword evidence="8 10" id="KW-1133">Transmembrane helix</keyword>
<dbReference type="GO" id="GO:0055070">
    <property type="term" value="P:copper ion homeostasis"/>
    <property type="evidence" value="ECO:0007669"/>
    <property type="project" value="TreeGrafter"/>
</dbReference>
<evidence type="ECO:0000259" key="12">
    <source>
        <dbReference type="Pfam" id="PF19335"/>
    </source>
</evidence>
<protein>
    <submittedName>
        <fullName evidence="13">Copper-translocating P-type ATPase</fullName>
    </submittedName>
</protein>
<dbReference type="GO" id="GO:0005524">
    <property type="term" value="F:ATP binding"/>
    <property type="evidence" value="ECO:0007669"/>
    <property type="project" value="UniProtKB-UniRule"/>
</dbReference>
<dbReference type="InterPro" id="IPR036412">
    <property type="entry name" value="HAD-like_sf"/>
</dbReference>
<keyword evidence="9 10" id="KW-0472">Membrane</keyword>
<dbReference type="PROSITE" id="PS01229">
    <property type="entry name" value="COF_2"/>
    <property type="match status" value="1"/>
</dbReference>
<dbReference type="PANTHER" id="PTHR43520">
    <property type="entry name" value="ATP7, ISOFORM B"/>
    <property type="match status" value="1"/>
</dbReference>
<keyword evidence="4 10" id="KW-0479">Metal-binding</keyword>
<dbReference type="SUPFAM" id="SSF56784">
    <property type="entry name" value="HAD-like"/>
    <property type="match status" value="1"/>
</dbReference>
<proteinExistence type="inferred from homology"/>
<comment type="similarity">
    <text evidence="2 10">Belongs to the cation transport ATPase (P-type) (TC 3.A.3) family. Type IB subfamily.</text>
</comment>
<dbReference type="FunFam" id="2.70.150.10:FF:000002">
    <property type="entry name" value="Copper-transporting ATPase 1, putative"/>
    <property type="match status" value="1"/>
</dbReference>
<dbReference type="Gene3D" id="2.70.150.10">
    <property type="entry name" value="Calcium-transporting ATPase, cytoplasmic transduction domain A"/>
    <property type="match status" value="1"/>
</dbReference>
<keyword evidence="7" id="KW-1278">Translocase</keyword>
<feature type="domain" description="Heavy metal binding" evidence="12">
    <location>
        <begin position="67"/>
        <end position="91"/>
    </location>
</feature>
<name>A0A8J7P9R9_9BACT</name>
<dbReference type="PROSITE" id="PS00154">
    <property type="entry name" value="ATPASE_E1_E2"/>
    <property type="match status" value="1"/>
</dbReference>
<dbReference type="InterPro" id="IPR027256">
    <property type="entry name" value="P-typ_ATPase_IB"/>
</dbReference>
<dbReference type="SFLD" id="SFLDF00027">
    <property type="entry name" value="p-type_atpase"/>
    <property type="match status" value="1"/>
</dbReference>
<feature type="transmembrane region" description="Helical" evidence="10">
    <location>
        <begin position="204"/>
        <end position="221"/>
    </location>
</feature>
<dbReference type="Gene3D" id="3.40.50.1000">
    <property type="entry name" value="HAD superfamily/HAD-like"/>
    <property type="match status" value="1"/>
</dbReference>
<keyword evidence="10" id="KW-1003">Cell membrane</keyword>
<dbReference type="GO" id="GO:0043682">
    <property type="term" value="F:P-type divalent copper transporter activity"/>
    <property type="evidence" value="ECO:0007669"/>
    <property type="project" value="TreeGrafter"/>
</dbReference>
<dbReference type="EMBL" id="JAFLCK010000037">
    <property type="protein sequence ID" value="MBN8662359.1"/>
    <property type="molecule type" value="Genomic_DNA"/>
</dbReference>
<dbReference type="SFLD" id="SFLDG00002">
    <property type="entry name" value="C1.7:_P-type_atpase_like"/>
    <property type="match status" value="1"/>
</dbReference>
<dbReference type="Pfam" id="PF00702">
    <property type="entry name" value="Hydrolase"/>
    <property type="match status" value="1"/>
</dbReference>
<evidence type="ECO:0000256" key="6">
    <source>
        <dbReference type="ARBA" id="ARBA00022840"/>
    </source>
</evidence>
<dbReference type="SUPFAM" id="SSF81653">
    <property type="entry name" value="Calcium ATPase, transduction domain A"/>
    <property type="match status" value="1"/>
</dbReference>
<dbReference type="InterPro" id="IPR023299">
    <property type="entry name" value="ATPase_P-typ_cyto_dom_N"/>
</dbReference>
<dbReference type="GO" id="GO:0005886">
    <property type="term" value="C:plasma membrane"/>
    <property type="evidence" value="ECO:0007669"/>
    <property type="project" value="UniProtKB-SubCell"/>
</dbReference>
<comment type="subcellular location">
    <subcellularLocation>
        <location evidence="1">Cell membrane</location>
        <topology evidence="1">Multi-pass membrane protein</topology>
    </subcellularLocation>
</comment>
<feature type="transmembrane region" description="Helical" evidence="10">
    <location>
        <begin position="358"/>
        <end position="378"/>
    </location>
</feature>
<dbReference type="Pfam" id="PF00122">
    <property type="entry name" value="E1-E2_ATPase"/>
    <property type="match status" value="1"/>
</dbReference>
<dbReference type="InterPro" id="IPR023298">
    <property type="entry name" value="ATPase_P-typ_TM_dom_sf"/>
</dbReference>
<dbReference type="PRINTS" id="PR00119">
    <property type="entry name" value="CATATPASE"/>
</dbReference>
<evidence type="ECO:0000256" key="1">
    <source>
        <dbReference type="ARBA" id="ARBA00004651"/>
    </source>
</evidence>
<keyword evidence="3 10" id="KW-0812">Transmembrane</keyword>
<evidence type="ECO:0000256" key="3">
    <source>
        <dbReference type="ARBA" id="ARBA00022692"/>
    </source>
</evidence>
<dbReference type="InterPro" id="IPR045800">
    <property type="entry name" value="HMBD"/>
</dbReference>
<dbReference type="PANTHER" id="PTHR43520:SF8">
    <property type="entry name" value="P-TYPE CU(+) TRANSPORTER"/>
    <property type="match status" value="1"/>
</dbReference>
<dbReference type="InterPro" id="IPR001757">
    <property type="entry name" value="P_typ_ATPase"/>
</dbReference>
<organism evidence="13 14">
    <name type="scientific">Candidatus Obscuribacter phosphatis</name>
    <dbReference type="NCBI Taxonomy" id="1906157"/>
    <lineage>
        <taxon>Bacteria</taxon>
        <taxon>Bacillati</taxon>
        <taxon>Candidatus Melainabacteria</taxon>
        <taxon>Candidatus Obscuribacterales</taxon>
        <taxon>Candidatus Obscuribacteraceae</taxon>
        <taxon>Candidatus Obscuribacter</taxon>
    </lineage>
</organism>
<dbReference type="NCBIfam" id="TIGR01525">
    <property type="entry name" value="ATPase-IB_hvy"/>
    <property type="match status" value="1"/>
</dbReference>
<dbReference type="InterPro" id="IPR018303">
    <property type="entry name" value="ATPase_P-typ_P_site"/>
</dbReference>
<feature type="transmembrane region" description="Helical" evidence="10">
    <location>
        <begin position="110"/>
        <end position="128"/>
    </location>
</feature>
<feature type="domain" description="P-type ATPase A" evidence="11">
    <location>
        <begin position="239"/>
        <end position="341"/>
    </location>
</feature>
<dbReference type="SFLD" id="SFLDS00003">
    <property type="entry name" value="Haloacid_Dehalogenase"/>
    <property type="match status" value="1"/>
</dbReference>
<dbReference type="CDD" id="cd02094">
    <property type="entry name" value="P-type_ATPase_Cu-like"/>
    <property type="match status" value="1"/>
</dbReference>
<dbReference type="PRINTS" id="PR00943">
    <property type="entry name" value="CUATPASE"/>
</dbReference>
<evidence type="ECO:0000256" key="10">
    <source>
        <dbReference type="RuleBase" id="RU362081"/>
    </source>
</evidence>
<sequence length="772" mass="83153">MLITKDEAAVILKTEQETHYFCHLNCAVRFSRAVNLLQLQDISSDAGYKDELEDSESGSEPAEQGFVCPMHPQVLEAKQVPCPLCGMALDPISPQAEEDESEYKDMLARLKLATLFTVPVAVLGMSSMQTGDSHSEMSNLLMLALSTPVLYIGAPFFARALSSIKNLAPNMFTLIGTGVLAAWGYSTFVTIVDLMLGKTGTETYFESSAVIITLALFGQVLELKARKATGKALKELINLVPKSCRLILLDNNQVEIDYQPEKLERGDRLSIKPGESIPCDAVVVKGQSSVEEAMLTGETLPAEKAPGRIVFGGTTNGYGQLEVIAIRSGRQSLIARIIKLVAQAQRSRAPVQDKVDRVAAYFVPAVFVVSLLTFLIWSRPEQAMALVNSPVYPAPLSLAVAVLIIACPCALGLATPMSVTVALGQAARRGLLIKDARTLEELSRIDTLILDKTGTLTTGKFKVSSIEPLSPENKLETKPKNDLCLEDHFLLLASLESASEHPLGQAIYNEAKARNLVPLKPLEAKALPGGGIEGSVAFGDKVYRVRAGNERYIDITGITGITGKDTQSGESTVYLEVDGQAVLHVGLVDEIKPDCRESLQYFHNKGVKLVMLTGDNERAAKQTAESLGDIFDQVRARQTPEEKYQFLQSLKRDNKKVAMVGDGINDSPALALADVGIAMGTGTSIAMEAAPIVILSGSLKGLTDACRLSQALNQNIKENLLLAFGYNSLAVPIAAGLLIPIWGIKLNPMIASLTMSLSSFSVIANALRLKLK</sequence>
<evidence type="ECO:0000256" key="5">
    <source>
        <dbReference type="ARBA" id="ARBA00022741"/>
    </source>
</evidence>
<dbReference type="GO" id="GO:0016887">
    <property type="term" value="F:ATP hydrolysis activity"/>
    <property type="evidence" value="ECO:0007669"/>
    <property type="project" value="InterPro"/>
</dbReference>
<feature type="transmembrane region" description="Helical" evidence="10">
    <location>
        <begin position="170"/>
        <end position="192"/>
    </location>
</feature>
<evidence type="ECO:0000313" key="14">
    <source>
        <dbReference type="Proteomes" id="UP000664277"/>
    </source>
</evidence>
<comment type="caution">
    <text evidence="13">The sequence shown here is derived from an EMBL/GenBank/DDBJ whole genome shotgun (WGS) entry which is preliminary data.</text>
</comment>
<dbReference type="InterPro" id="IPR059000">
    <property type="entry name" value="ATPase_P-type_domA"/>
</dbReference>
<feature type="transmembrane region" description="Helical" evidence="10">
    <location>
        <begin position="720"/>
        <end position="743"/>
    </location>
</feature>
<dbReference type="SUPFAM" id="SSF81665">
    <property type="entry name" value="Calcium ATPase, transmembrane domain M"/>
    <property type="match status" value="1"/>
</dbReference>
<evidence type="ECO:0000259" key="11">
    <source>
        <dbReference type="Pfam" id="PF00122"/>
    </source>
</evidence>
<keyword evidence="6 10" id="KW-0067">ATP-binding</keyword>
<dbReference type="InterPro" id="IPR044492">
    <property type="entry name" value="P_typ_ATPase_HD_dom"/>
</dbReference>
<dbReference type="GO" id="GO:0005507">
    <property type="term" value="F:copper ion binding"/>
    <property type="evidence" value="ECO:0007669"/>
    <property type="project" value="TreeGrafter"/>
</dbReference>
<evidence type="ECO:0000256" key="8">
    <source>
        <dbReference type="ARBA" id="ARBA00022989"/>
    </source>
</evidence>
<dbReference type="Pfam" id="PF19335">
    <property type="entry name" value="HMBD"/>
    <property type="match status" value="1"/>
</dbReference>
<keyword evidence="5 10" id="KW-0547">Nucleotide-binding</keyword>
<evidence type="ECO:0000256" key="4">
    <source>
        <dbReference type="ARBA" id="ARBA00022723"/>
    </source>
</evidence>
<dbReference type="AlphaFoldDB" id="A0A8J7P9R9"/>
<evidence type="ECO:0000256" key="2">
    <source>
        <dbReference type="ARBA" id="ARBA00006024"/>
    </source>
</evidence>
<reference evidence="13" key="1">
    <citation type="submission" date="2021-02" db="EMBL/GenBank/DDBJ databases">
        <title>Genome-Resolved Metagenomics of a Microbial Community Performing Photosynthetic Biological Nutrient Removal.</title>
        <authorList>
            <person name="Mcdaniel E.A."/>
        </authorList>
    </citation>
    <scope>NUCLEOTIDE SEQUENCE</scope>
    <source>
        <strain evidence="13">UWPOB_OBS1</strain>
    </source>
</reference>
<feature type="transmembrane region" description="Helical" evidence="10">
    <location>
        <begin position="749"/>
        <end position="767"/>
    </location>
</feature>
<dbReference type="NCBIfam" id="TIGR01511">
    <property type="entry name" value="ATPase-IB1_Cu"/>
    <property type="match status" value="1"/>
</dbReference>
<feature type="transmembrane region" description="Helical" evidence="10">
    <location>
        <begin position="398"/>
        <end position="424"/>
    </location>
</feature>
<dbReference type="InterPro" id="IPR008250">
    <property type="entry name" value="ATPase_P-typ_transduc_dom_A_sf"/>
</dbReference>